<dbReference type="CDD" id="cd06223">
    <property type="entry name" value="PRTases_typeI"/>
    <property type="match status" value="1"/>
</dbReference>
<evidence type="ECO:0000259" key="16">
    <source>
        <dbReference type="Pfam" id="PF00156"/>
    </source>
</evidence>
<dbReference type="GO" id="GO:0006166">
    <property type="term" value="P:purine ribonucleoside salvage"/>
    <property type="evidence" value="ECO:0007669"/>
    <property type="project" value="UniProtKB-KW"/>
</dbReference>
<comment type="similarity">
    <text evidence="4 15">Belongs to the purine/pyrimidine phosphoribosyltransferase family.</text>
</comment>
<dbReference type="InterPro" id="IPR005904">
    <property type="entry name" value="Hxn_phspho_trans"/>
</dbReference>
<keyword evidence="12 15" id="KW-0460">Magnesium</keyword>
<comment type="caution">
    <text evidence="17">The sequence shown here is derived from an EMBL/GenBank/DDBJ whole genome shotgun (WGS) entry which is preliminary data.</text>
</comment>
<evidence type="ECO:0000256" key="13">
    <source>
        <dbReference type="ARBA" id="ARBA00048811"/>
    </source>
</evidence>
<dbReference type="NCBIfam" id="TIGR01203">
    <property type="entry name" value="HGPRTase"/>
    <property type="match status" value="1"/>
</dbReference>
<dbReference type="AlphaFoldDB" id="A0A9D9E9P3"/>
<keyword evidence="11 15" id="KW-0547">Nucleotide-binding</keyword>
<comment type="catalytic activity">
    <reaction evidence="13">
        <text>GMP + diphosphate = guanine + 5-phospho-alpha-D-ribose 1-diphosphate</text>
        <dbReference type="Rhea" id="RHEA:25424"/>
        <dbReference type="ChEBI" id="CHEBI:16235"/>
        <dbReference type="ChEBI" id="CHEBI:33019"/>
        <dbReference type="ChEBI" id="CHEBI:58017"/>
        <dbReference type="ChEBI" id="CHEBI:58115"/>
        <dbReference type="EC" id="2.4.2.8"/>
    </reaction>
    <physiologicalReaction direction="right-to-left" evidence="13">
        <dbReference type="Rhea" id="RHEA:25426"/>
    </physiologicalReaction>
</comment>
<evidence type="ECO:0000256" key="3">
    <source>
        <dbReference type="ARBA" id="ARBA00004669"/>
    </source>
</evidence>
<evidence type="ECO:0000256" key="8">
    <source>
        <dbReference type="ARBA" id="ARBA00022679"/>
    </source>
</evidence>
<evidence type="ECO:0000256" key="4">
    <source>
        <dbReference type="ARBA" id="ARBA00008391"/>
    </source>
</evidence>
<dbReference type="Proteomes" id="UP000823633">
    <property type="component" value="Unassembled WGS sequence"/>
</dbReference>
<reference evidence="17" key="1">
    <citation type="submission" date="2020-10" db="EMBL/GenBank/DDBJ databases">
        <authorList>
            <person name="Gilroy R."/>
        </authorList>
    </citation>
    <scope>NUCLEOTIDE SEQUENCE</scope>
    <source>
        <strain evidence="17">11167</strain>
    </source>
</reference>
<keyword evidence="7 15" id="KW-0328">Glycosyltransferase</keyword>
<dbReference type="GO" id="GO:0032264">
    <property type="term" value="P:IMP salvage"/>
    <property type="evidence" value="ECO:0007669"/>
    <property type="project" value="TreeGrafter"/>
</dbReference>
<name>A0A9D9E9P3_9SPIR</name>
<evidence type="ECO:0000256" key="9">
    <source>
        <dbReference type="ARBA" id="ARBA00022723"/>
    </source>
</evidence>
<evidence type="ECO:0000256" key="7">
    <source>
        <dbReference type="ARBA" id="ARBA00022676"/>
    </source>
</evidence>
<gene>
    <name evidence="17" type="primary">hpt</name>
    <name evidence="17" type="ORF">IAC42_02185</name>
</gene>
<dbReference type="PANTHER" id="PTHR43340:SF1">
    <property type="entry name" value="HYPOXANTHINE PHOSPHORIBOSYLTRANSFERASE"/>
    <property type="match status" value="1"/>
</dbReference>
<protein>
    <recommendedName>
        <fullName evidence="5 15">Hypoxanthine phosphoribosyltransferase</fullName>
        <ecNumber evidence="5 15">2.4.2.8</ecNumber>
    </recommendedName>
</protein>
<dbReference type="Gene3D" id="3.40.50.2020">
    <property type="match status" value="1"/>
</dbReference>
<evidence type="ECO:0000256" key="11">
    <source>
        <dbReference type="ARBA" id="ARBA00022741"/>
    </source>
</evidence>
<dbReference type="GO" id="GO:0006178">
    <property type="term" value="P:guanine salvage"/>
    <property type="evidence" value="ECO:0007669"/>
    <property type="project" value="TreeGrafter"/>
</dbReference>
<sequence length="187" mass="21152">MAKSLTIPPLTEDLAQVLVDAATIERRVDEIAGEINRDYKDISEPLILVGVLKGSFIFLADLCRKLRIPHVVDFIAISSYGSGGDRQGNVRMLMDIREDMSGRDVLIVEDILDSGNTLAYLQRNFATRGAKSVRIATFLDKPERHKVDIKLDYMGFTIPDVWVVGYGLDYKEKYRTLPYIAQMYPVH</sequence>
<reference evidence="17" key="2">
    <citation type="journal article" date="2021" name="PeerJ">
        <title>Extensive microbial diversity within the chicken gut microbiome revealed by metagenomics and culture.</title>
        <authorList>
            <person name="Gilroy R."/>
            <person name="Ravi A."/>
            <person name="Getino M."/>
            <person name="Pursley I."/>
            <person name="Horton D.L."/>
            <person name="Alikhan N.F."/>
            <person name="Baker D."/>
            <person name="Gharbi K."/>
            <person name="Hall N."/>
            <person name="Watson M."/>
            <person name="Adriaenssens E.M."/>
            <person name="Foster-Nyarko E."/>
            <person name="Jarju S."/>
            <person name="Secka A."/>
            <person name="Antonio M."/>
            <person name="Oren A."/>
            <person name="Chaudhuri R.R."/>
            <person name="La Ragione R."/>
            <person name="Hildebrand F."/>
            <person name="Pallen M.J."/>
        </authorList>
    </citation>
    <scope>NUCLEOTIDE SEQUENCE</scope>
    <source>
        <strain evidence="17">11167</strain>
    </source>
</reference>
<dbReference type="GO" id="GO:0005829">
    <property type="term" value="C:cytosol"/>
    <property type="evidence" value="ECO:0007669"/>
    <property type="project" value="TreeGrafter"/>
</dbReference>
<dbReference type="GO" id="GO:0032263">
    <property type="term" value="P:GMP salvage"/>
    <property type="evidence" value="ECO:0007669"/>
    <property type="project" value="TreeGrafter"/>
</dbReference>
<evidence type="ECO:0000313" key="18">
    <source>
        <dbReference type="Proteomes" id="UP000823633"/>
    </source>
</evidence>
<evidence type="ECO:0000313" key="17">
    <source>
        <dbReference type="EMBL" id="MBO8442556.1"/>
    </source>
</evidence>
<feature type="domain" description="Phosphoribosyltransferase" evidence="16">
    <location>
        <begin position="21"/>
        <end position="171"/>
    </location>
</feature>
<dbReference type="EC" id="2.4.2.8" evidence="5 15"/>
<evidence type="ECO:0000256" key="5">
    <source>
        <dbReference type="ARBA" id="ARBA00011895"/>
    </source>
</evidence>
<comment type="pathway">
    <text evidence="3 15">Purine metabolism; IMP biosynthesis via salvage pathway; IMP from hypoxanthine: step 1/1.</text>
</comment>
<dbReference type="GO" id="GO:0000166">
    <property type="term" value="F:nucleotide binding"/>
    <property type="evidence" value="ECO:0007669"/>
    <property type="project" value="UniProtKB-KW"/>
</dbReference>
<evidence type="ECO:0000256" key="6">
    <source>
        <dbReference type="ARBA" id="ARBA00022490"/>
    </source>
</evidence>
<comment type="subcellular location">
    <subcellularLocation>
        <location evidence="2 15">Cytoplasm</location>
    </subcellularLocation>
</comment>
<dbReference type="InterPro" id="IPR000836">
    <property type="entry name" value="PRTase_dom"/>
</dbReference>
<dbReference type="FunFam" id="3.40.50.2020:FF:000006">
    <property type="entry name" value="Hypoxanthine phosphoribosyltransferase"/>
    <property type="match status" value="1"/>
</dbReference>
<evidence type="ECO:0000256" key="14">
    <source>
        <dbReference type="ARBA" id="ARBA00049402"/>
    </source>
</evidence>
<dbReference type="PANTHER" id="PTHR43340">
    <property type="entry name" value="HYPOXANTHINE-GUANINE PHOSPHORIBOSYLTRANSFERASE"/>
    <property type="match status" value="1"/>
</dbReference>
<keyword evidence="8 15" id="KW-0808">Transferase</keyword>
<evidence type="ECO:0000256" key="12">
    <source>
        <dbReference type="ARBA" id="ARBA00022842"/>
    </source>
</evidence>
<dbReference type="InterPro" id="IPR050408">
    <property type="entry name" value="HGPRT"/>
</dbReference>
<proteinExistence type="inferred from homology"/>
<dbReference type="GO" id="GO:0004422">
    <property type="term" value="F:hypoxanthine phosphoribosyltransferase activity"/>
    <property type="evidence" value="ECO:0007669"/>
    <property type="project" value="InterPro"/>
</dbReference>
<evidence type="ECO:0000256" key="2">
    <source>
        <dbReference type="ARBA" id="ARBA00004496"/>
    </source>
</evidence>
<dbReference type="SUPFAM" id="SSF53271">
    <property type="entry name" value="PRTase-like"/>
    <property type="match status" value="1"/>
</dbReference>
<keyword evidence="6 15" id="KW-0963">Cytoplasm</keyword>
<comment type="cofactor">
    <cofactor evidence="1 15">
        <name>Mg(2+)</name>
        <dbReference type="ChEBI" id="CHEBI:18420"/>
    </cofactor>
</comment>
<evidence type="ECO:0000256" key="15">
    <source>
        <dbReference type="RuleBase" id="RU364099"/>
    </source>
</evidence>
<evidence type="ECO:0000256" key="1">
    <source>
        <dbReference type="ARBA" id="ARBA00001946"/>
    </source>
</evidence>
<dbReference type="InterPro" id="IPR029057">
    <property type="entry name" value="PRTase-like"/>
</dbReference>
<dbReference type="EMBL" id="JADIMU010000016">
    <property type="protein sequence ID" value="MBO8442556.1"/>
    <property type="molecule type" value="Genomic_DNA"/>
</dbReference>
<organism evidence="17 18">
    <name type="scientific">Candidatus Aphodenecus pullistercoris</name>
    <dbReference type="NCBI Taxonomy" id="2840669"/>
    <lineage>
        <taxon>Bacteria</taxon>
        <taxon>Pseudomonadati</taxon>
        <taxon>Spirochaetota</taxon>
        <taxon>Spirochaetia</taxon>
        <taxon>Spirochaetales</taxon>
        <taxon>Candidatus Aphodenecus</taxon>
    </lineage>
</organism>
<keyword evidence="10 15" id="KW-0660">Purine salvage</keyword>
<accession>A0A9D9E9P3</accession>
<dbReference type="Pfam" id="PF00156">
    <property type="entry name" value="Pribosyltran"/>
    <property type="match status" value="1"/>
</dbReference>
<evidence type="ECO:0000256" key="10">
    <source>
        <dbReference type="ARBA" id="ARBA00022726"/>
    </source>
</evidence>
<dbReference type="GO" id="GO:0000287">
    <property type="term" value="F:magnesium ion binding"/>
    <property type="evidence" value="ECO:0007669"/>
    <property type="project" value="TreeGrafter"/>
</dbReference>
<comment type="catalytic activity">
    <reaction evidence="14">
        <text>IMP + diphosphate = hypoxanthine + 5-phospho-alpha-D-ribose 1-diphosphate</text>
        <dbReference type="Rhea" id="RHEA:17973"/>
        <dbReference type="ChEBI" id="CHEBI:17368"/>
        <dbReference type="ChEBI" id="CHEBI:33019"/>
        <dbReference type="ChEBI" id="CHEBI:58017"/>
        <dbReference type="ChEBI" id="CHEBI:58053"/>
        <dbReference type="EC" id="2.4.2.8"/>
    </reaction>
    <physiologicalReaction direction="right-to-left" evidence="14">
        <dbReference type="Rhea" id="RHEA:17975"/>
    </physiologicalReaction>
</comment>
<dbReference type="GO" id="GO:0052657">
    <property type="term" value="F:guanine phosphoribosyltransferase activity"/>
    <property type="evidence" value="ECO:0007669"/>
    <property type="project" value="UniProtKB-ARBA"/>
</dbReference>
<dbReference type="GO" id="GO:0046100">
    <property type="term" value="P:hypoxanthine metabolic process"/>
    <property type="evidence" value="ECO:0007669"/>
    <property type="project" value="TreeGrafter"/>
</dbReference>
<keyword evidence="9 15" id="KW-0479">Metal-binding</keyword>